<dbReference type="Gene3D" id="3.40.50.300">
    <property type="entry name" value="P-loop containing nucleotide triphosphate hydrolases"/>
    <property type="match status" value="2"/>
</dbReference>
<protein>
    <submittedName>
        <fullName evidence="12">Uncharacterized protein</fullName>
    </submittedName>
</protein>
<feature type="domain" description="DNA helicase Pif1-like DEAD-box helicase" evidence="9">
    <location>
        <begin position="2"/>
        <end position="133"/>
    </location>
</feature>
<name>A0A1F8EXU6_9BACT</name>
<evidence type="ECO:0000256" key="7">
    <source>
        <dbReference type="ARBA" id="ARBA00023204"/>
    </source>
</evidence>
<keyword evidence="3" id="KW-0378">Hydrolase</keyword>
<dbReference type="GO" id="GO:0006281">
    <property type="term" value="P:DNA repair"/>
    <property type="evidence" value="ECO:0007669"/>
    <property type="project" value="InterPro"/>
</dbReference>
<accession>A0A1F8EXU6</accession>
<comment type="caution">
    <text evidence="12">The sequence shown here is derived from an EMBL/GenBank/DDBJ whole genome shotgun (WGS) entry which is preliminary data.</text>
</comment>
<organism evidence="12 13">
    <name type="scientific">Candidatus Yanofskybacteria bacterium RIFCSPHIGHO2_01_FULL_44_22</name>
    <dbReference type="NCBI Taxonomy" id="1802669"/>
    <lineage>
        <taxon>Bacteria</taxon>
        <taxon>Candidatus Yanofskyibacteriota</taxon>
    </lineage>
</organism>
<dbReference type="InterPro" id="IPR010285">
    <property type="entry name" value="DNA_helicase_pif1-like_DEAD"/>
</dbReference>
<dbReference type="STRING" id="1802669.A2746_00585"/>
<dbReference type="Pfam" id="PF05970">
    <property type="entry name" value="PIF1"/>
    <property type="match status" value="1"/>
</dbReference>
<reference evidence="12 13" key="1">
    <citation type="journal article" date="2016" name="Nat. Commun.">
        <title>Thousands of microbial genomes shed light on interconnected biogeochemical processes in an aquifer system.</title>
        <authorList>
            <person name="Anantharaman K."/>
            <person name="Brown C.T."/>
            <person name="Hug L.A."/>
            <person name="Sharon I."/>
            <person name="Castelle C.J."/>
            <person name="Probst A.J."/>
            <person name="Thomas B.C."/>
            <person name="Singh A."/>
            <person name="Wilkins M.J."/>
            <person name="Karaoz U."/>
            <person name="Brodie E.L."/>
            <person name="Williams K.H."/>
            <person name="Hubbard S.S."/>
            <person name="Banfield J.F."/>
        </authorList>
    </citation>
    <scope>NUCLEOTIDE SEQUENCE [LARGE SCALE GENOMIC DNA]</scope>
</reference>
<keyword evidence="8" id="KW-0413">Isomerase</keyword>
<evidence type="ECO:0000256" key="3">
    <source>
        <dbReference type="ARBA" id="ARBA00022801"/>
    </source>
</evidence>
<dbReference type="Pfam" id="PF14493">
    <property type="entry name" value="HTH_40"/>
    <property type="match status" value="1"/>
</dbReference>
<dbReference type="PANTHER" id="PTHR47642">
    <property type="entry name" value="ATP-DEPENDENT DNA HELICASE"/>
    <property type="match status" value="1"/>
</dbReference>
<evidence type="ECO:0000256" key="5">
    <source>
        <dbReference type="ARBA" id="ARBA00022840"/>
    </source>
</evidence>
<evidence type="ECO:0000259" key="9">
    <source>
        <dbReference type="Pfam" id="PF05970"/>
    </source>
</evidence>
<evidence type="ECO:0000256" key="1">
    <source>
        <dbReference type="ARBA" id="ARBA00022741"/>
    </source>
</evidence>
<evidence type="ECO:0000313" key="12">
    <source>
        <dbReference type="EMBL" id="OGN05702.1"/>
    </source>
</evidence>
<dbReference type="InterPro" id="IPR049163">
    <property type="entry name" value="Pif1-like_2B_dom"/>
</dbReference>
<keyword evidence="6" id="KW-0238">DNA-binding</keyword>
<evidence type="ECO:0000256" key="4">
    <source>
        <dbReference type="ARBA" id="ARBA00022806"/>
    </source>
</evidence>
<dbReference type="AlphaFoldDB" id="A0A1F8EXU6"/>
<keyword evidence="2" id="KW-0227">DNA damage</keyword>
<dbReference type="InterPro" id="IPR027417">
    <property type="entry name" value="P-loop_NTPase"/>
</dbReference>
<dbReference type="GO" id="GO:0000723">
    <property type="term" value="P:telomere maintenance"/>
    <property type="evidence" value="ECO:0007669"/>
    <property type="project" value="InterPro"/>
</dbReference>
<dbReference type="SUPFAM" id="SSF52540">
    <property type="entry name" value="P-loop containing nucleoside triphosphate hydrolases"/>
    <property type="match status" value="1"/>
</dbReference>
<evidence type="ECO:0000313" key="13">
    <source>
        <dbReference type="Proteomes" id="UP000177419"/>
    </source>
</evidence>
<dbReference type="GO" id="GO:0003678">
    <property type="term" value="F:DNA helicase activity"/>
    <property type="evidence" value="ECO:0007669"/>
    <property type="project" value="InterPro"/>
</dbReference>
<evidence type="ECO:0000256" key="2">
    <source>
        <dbReference type="ARBA" id="ARBA00022763"/>
    </source>
</evidence>
<dbReference type="Pfam" id="PF21530">
    <property type="entry name" value="Pif1_2B_dom"/>
    <property type="match status" value="1"/>
</dbReference>
<feature type="domain" description="Helicase Helix-turn-helix" evidence="10">
    <location>
        <begin position="423"/>
        <end position="513"/>
    </location>
</feature>
<dbReference type="InterPro" id="IPR051055">
    <property type="entry name" value="PIF1_helicase"/>
</dbReference>
<dbReference type="Proteomes" id="UP000177419">
    <property type="component" value="Unassembled WGS sequence"/>
</dbReference>
<dbReference type="Gene3D" id="1.10.10.1390">
    <property type="entry name" value="ATP-dependent DNA helicase RecQ"/>
    <property type="match status" value="1"/>
</dbReference>
<feature type="domain" description="DNA helicase Pif1-like 2B" evidence="11">
    <location>
        <begin position="211"/>
        <end position="250"/>
    </location>
</feature>
<dbReference type="EMBL" id="MGJJ01000009">
    <property type="protein sequence ID" value="OGN05702.1"/>
    <property type="molecule type" value="Genomic_DNA"/>
</dbReference>
<dbReference type="InterPro" id="IPR029491">
    <property type="entry name" value="Helicase_HTH"/>
</dbReference>
<evidence type="ECO:0000259" key="11">
    <source>
        <dbReference type="Pfam" id="PF21530"/>
    </source>
</evidence>
<keyword evidence="1" id="KW-0547">Nucleotide-binding</keyword>
<dbReference type="CDD" id="cd18809">
    <property type="entry name" value="SF1_C_RecD"/>
    <property type="match status" value="1"/>
</dbReference>
<gene>
    <name evidence="12" type="ORF">A2746_00585</name>
</gene>
<proteinExistence type="predicted"/>
<evidence type="ECO:0000256" key="8">
    <source>
        <dbReference type="ARBA" id="ARBA00023235"/>
    </source>
</evidence>
<keyword evidence="5" id="KW-0067">ATP-binding</keyword>
<keyword evidence="4" id="KW-0347">Helicase</keyword>
<dbReference type="PANTHER" id="PTHR47642:SF5">
    <property type="entry name" value="ATP-DEPENDENT DNA HELICASE"/>
    <property type="match status" value="1"/>
</dbReference>
<keyword evidence="7" id="KW-0234">DNA repair</keyword>
<evidence type="ECO:0000259" key="10">
    <source>
        <dbReference type="Pfam" id="PF14493"/>
    </source>
</evidence>
<evidence type="ECO:0000256" key="6">
    <source>
        <dbReference type="ARBA" id="ARBA00023125"/>
    </source>
</evidence>
<sequence length="539" mass="60783">MTIHSWSGIGIKTSLDKYGLSKIASSKHIVKRVRRAKVLIIDEVSMLPPETLSMIDAVCREIKQSSEPFGGIQIILVGDFFQLPPVMKIETENNAPATLIKEPLSRFAYDSPAWERANPTICYLTEQYRQDDKDFLALLSAIRSNIFENDHLRLIETRKIEHHTAPNSIPKLFSHNADVDRVNDEILAKLPGKSRIFTMSSQGPDALTFALQKGCLSPETLCLKIGAAVMFTKNNPKEGFVNGTLGTIKDFDKNNGSPIIKTRNERTIEVKPMDWTVEENGKIRAQITQLPLRLAWAITVHKSQGMSLDGAVIDLSDVFEFGQGYVALSRVRRLSGLYLLGWNERAFQVHPEVLAKDTKFRAQSEQAVHTFSRTAENEIVAMHEQFIYSCGGKIIPGSRVNIPKASTVLPPAHRNTRGERHWERTLALIRSGKTIADVAKMRSRTEGTILEHLESLHALNKLSAQDTAHLARDFEQEITKIHDAFRALRTDKLTPVFERLGGVYSYEKLRIARLVFNKEFVPKITVSTGFVKIREKHRL</sequence>